<gene>
    <name evidence="1" type="ORF">SMD44_04654</name>
</gene>
<dbReference type="Proteomes" id="UP000195880">
    <property type="component" value="Chromosome"/>
</dbReference>
<name>A0A1Z1WFG1_9ACTN</name>
<dbReference type="AlphaFoldDB" id="A0A1Z1WFG1"/>
<dbReference type="EMBL" id="CP021748">
    <property type="protein sequence ID" value="ARX85195.1"/>
    <property type="molecule type" value="Genomic_DNA"/>
</dbReference>
<evidence type="ECO:0000313" key="1">
    <source>
        <dbReference type="EMBL" id="ARX85195.1"/>
    </source>
</evidence>
<sequence length="147" mass="16362">MRDVTEALRLFVVPAGTALTVQQRSGTVCVWCPRDLDGGEGVDLGGTGDWRPRACPPCHEVQRHSLATYLDWYDHGITCMRCPLGPCERGQALRAEHLTARERAGMPQLWCAHCRTTIEHAEQARPHVWEGMSGPVFSYLHARPCLG</sequence>
<dbReference type="OrthoDB" id="4260134at2"/>
<proteinExistence type="predicted"/>
<organism evidence="1 2">
    <name type="scientific">Streptomyces alboflavus</name>
    <dbReference type="NCBI Taxonomy" id="67267"/>
    <lineage>
        <taxon>Bacteria</taxon>
        <taxon>Bacillati</taxon>
        <taxon>Actinomycetota</taxon>
        <taxon>Actinomycetes</taxon>
        <taxon>Kitasatosporales</taxon>
        <taxon>Streptomycetaceae</taxon>
        <taxon>Streptomyces</taxon>
    </lineage>
</organism>
<dbReference type="RefSeq" id="WP_087885147.1">
    <property type="nucleotide sequence ID" value="NZ_CP021748.1"/>
</dbReference>
<accession>A0A1Z1WFG1</accession>
<keyword evidence="2" id="KW-1185">Reference proteome</keyword>
<evidence type="ECO:0000313" key="2">
    <source>
        <dbReference type="Proteomes" id="UP000195880"/>
    </source>
</evidence>
<dbReference type="KEGG" id="salf:SMD44_04654"/>
<protein>
    <submittedName>
        <fullName evidence="1">Uncharacterized protein</fullName>
    </submittedName>
</protein>
<reference evidence="1 2" key="1">
    <citation type="submission" date="2017-05" db="EMBL/GenBank/DDBJ databases">
        <title>Streptomyces alboflavus Genome sequencing and assembly.</title>
        <authorList>
            <person name="Wang Y."/>
            <person name="Du B."/>
            <person name="Ding Y."/>
            <person name="Liu H."/>
            <person name="Hou Q."/>
            <person name="Liu K."/>
            <person name="Wang C."/>
            <person name="Yao L."/>
        </authorList>
    </citation>
    <scope>NUCLEOTIDE SEQUENCE [LARGE SCALE GENOMIC DNA]</scope>
    <source>
        <strain evidence="1 2">MDJK44</strain>
    </source>
</reference>